<evidence type="ECO:0000313" key="12">
    <source>
        <dbReference type="EMBL" id="MDQ1148278.1"/>
    </source>
</evidence>
<evidence type="ECO:0000256" key="8">
    <source>
        <dbReference type="PROSITE-ProRule" id="PRU01360"/>
    </source>
</evidence>
<keyword evidence="7 8" id="KW-0998">Cell outer membrane</keyword>
<dbReference type="InterPro" id="IPR023997">
    <property type="entry name" value="TonB-dep_OMP_SusC/RagA_CS"/>
</dbReference>
<dbReference type="Gene3D" id="2.170.130.10">
    <property type="entry name" value="TonB-dependent receptor, plug domain"/>
    <property type="match status" value="1"/>
</dbReference>
<evidence type="ECO:0000256" key="1">
    <source>
        <dbReference type="ARBA" id="ARBA00004571"/>
    </source>
</evidence>
<keyword evidence="3 8" id="KW-1134">Transmembrane beta strand</keyword>
<keyword evidence="13" id="KW-1185">Reference proteome</keyword>
<dbReference type="Pfam" id="PF13715">
    <property type="entry name" value="CarbopepD_reg_2"/>
    <property type="match status" value="1"/>
</dbReference>
<comment type="similarity">
    <text evidence="8 9">Belongs to the TonB-dependent receptor family.</text>
</comment>
<dbReference type="Gene3D" id="2.60.40.1120">
    <property type="entry name" value="Carboxypeptidase-like, regulatory domain"/>
    <property type="match status" value="1"/>
</dbReference>
<evidence type="ECO:0000256" key="6">
    <source>
        <dbReference type="ARBA" id="ARBA00023136"/>
    </source>
</evidence>
<evidence type="ECO:0000313" key="13">
    <source>
        <dbReference type="Proteomes" id="UP001244640"/>
    </source>
</evidence>
<dbReference type="Proteomes" id="UP001244640">
    <property type="component" value="Unassembled WGS sequence"/>
</dbReference>
<dbReference type="RefSeq" id="WP_104384694.1">
    <property type="nucleotide sequence ID" value="NZ_JAUTBA010000001.1"/>
</dbReference>
<dbReference type="NCBIfam" id="TIGR04057">
    <property type="entry name" value="SusC_RagA_signa"/>
    <property type="match status" value="1"/>
</dbReference>
<gene>
    <name evidence="12" type="ORF">QE382_000262</name>
</gene>
<organism evidence="12 13">
    <name type="scientific">Sphingobacterium zeae</name>
    <dbReference type="NCBI Taxonomy" id="1776859"/>
    <lineage>
        <taxon>Bacteria</taxon>
        <taxon>Pseudomonadati</taxon>
        <taxon>Bacteroidota</taxon>
        <taxon>Sphingobacteriia</taxon>
        <taxon>Sphingobacteriales</taxon>
        <taxon>Sphingobacteriaceae</taxon>
        <taxon>Sphingobacterium</taxon>
    </lineage>
</organism>
<accession>A0ABU0TZZ2</accession>
<evidence type="ECO:0000259" key="10">
    <source>
        <dbReference type="Pfam" id="PF00593"/>
    </source>
</evidence>
<dbReference type="InterPro" id="IPR039426">
    <property type="entry name" value="TonB-dep_rcpt-like"/>
</dbReference>
<evidence type="ECO:0000256" key="9">
    <source>
        <dbReference type="RuleBase" id="RU003357"/>
    </source>
</evidence>
<dbReference type="InterPro" id="IPR012910">
    <property type="entry name" value="Plug_dom"/>
</dbReference>
<protein>
    <submittedName>
        <fullName evidence="12">TonB-linked SusC/RagA family outer membrane protein</fullName>
    </submittedName>
</protein>
<dbReference type="SUPFAM" id="SSF56935">
    <property type="entry name" value="Porins"/>
    <property type="match status" value="1"/>
</dbReference>
<dbReference type="EMBL" id="JAUTBA010000001">
    <property type="protein sequence ID" value="MDQ1148278.1"/>
    <property type="molecule type" value="Genomic_DNA"/>
</dbReference>
<sequence length="1065" mass="119756">MKKIILFFFLISFLEGKAQIAGKIIGENNIPLSGATVALKEARQTMLSDENGHFSFGKVSFPDTLSVRFVGYIEQKVAVNSAGRNLQIRLVHATQAISEVQVVNTGFYQIPKERATGSFTTINNELLNRSVGANILERLDGVASGVQFVTPNGTKPSDIRVRGLATIQSDASPLIIVDNFPYDGDITSINPNDIDNITVLKDGASASIWGARAGNGVIVITTKKGRYNQKGVLSVNSNLSIGRKPDLMYSRNRLPSETVMQIEKEKYLHGGFYIDTDNQVPFPRYVEMLIARDNGSMTEEEFLGQENMLKKTEVRKEAMRYLYQPSVVQQYALNARGGGENYTYFLSGGYDKNRGEVIGNTGNRVSFSTQNTFRPLRNLEVMSSVWYSQQHGKENGITLNDLKGHVTSVGLSPYTRLMDENGNRLTLIKEYRQSYIDRAKADGLLDWEYNPLRERDLIDKRRKSEELRLNAGLRYDFLQDFHLDITYQYTKGSSFRSVLYDRDSYFVRDMVNRFTQDDGKKIIPYGGIFINESPESLLSHSARGQLNYNGSYGKDHQVSGLIGGEIREFRRTITPGSTLYGYNPDIAMGLTNLDYSQGYNLRPDSYGYISSPDYTNRIFVDRYLSYFGNVGYTFKKRYILSASLRWDGSNLFGVKTNQKGTPLYSLGTSWDISQENWFAVRNLEYLRIRATYGSAGNVNKSVSVYPTVRHMGADLTTGVDNAQILSVGNPSLRWERVNTFNMGIDFRSFGNRLSGTAEYFRKNASDLIGEDILPPNTGIIEGGSANNSRLINYADLVTNGYELQLNSINTDGRLKWTSALLLNLVRNRVTRYAQNNNVVISDYLDGKVPVAGMSRDAMFTLPWYGLGNTDGLPIVYVDGRESRDYTKFYSGLAFNDLTAAGLSVPPFYGTLRNALNYNGVGLEFTLSWKTGHSFRANSMNSGGEYTLDYNMDYFKRWQKPGDENSTDVPATQEIGKTIPYSNIIYSNSAILIKRGDQIRLQDIRLFYDLPISVAKKLKFNNMRFYAMARNLGVLWQSGDRSVDPDYSGAEYVAPKTITLGMQLDF</sequence>
<name>A0ABU0TZZ2_9SPHI</name>
<evidence type="ECO:0000259" key="11">
    <source>
        <dbReference type="Pfam" id="PF07715"/>
    </source>
</evidence>
<dbReference type="InterPro" id="IPR037066">
    <property type="entry name" value="Plug_dom_sf"/>
</dbReference>
<evidence type="ECO:0000256" key="2">
    <source>
        <dbReference type="ARBA" id="ARBA00022448"/>
    </source>
</evidence>
<dbReference type="InterPro" id="IPR023996">
    <property type="entry name" value="TonB-dep_OMP_SusC/RagA"/>
</dbReference>
<keyword evidence="6 8" id="KW-0472">Membrane</keyword>
<evidence type="ECO:0000256" key="5">
    <source>
        <dbReference type="ARBA" id="ARBA00023077"/>
    </source>
</evidence>
<dbReference type="InterPro" id="IPR008969">
    <property type="entry name" value="CarboxyPept-like_regulatory"/>
</dbReference>
<feature type="domain" description="TonB-dependent receptor plug" evidence="11">
    <location>
        <begin position="112"/>
        <end position="217"/>
    </location>
</feature>
<dbReference type="PROSITE" id="PS52016">
    <property type="entry name" value="TONB_DEPENDENT_REC_3"/>
    <property type="match status" value="1"/>
</dbReference>
<dbReference type="Gene3D" id="2.40.170.20">
    <property type="entry name" value="TonB-dependent receptor, beta-barrel domain"/>
    <property type="match status" value="1"/>
</dbReference>
<keyword evidence="4 8" id="KW-0812">Transmembrane</keyword>
<dbReference type="Pfam" id="PF07715">
    <property type="entry name" value="Plug"/>
    <property type="match status" value="1"/>
</dbReference>
<evidence type="ECO:0000256" key="3">
    <source>
        <dbReference type="ARBA" id="ARBA00022452"/>
    </source>
</evidence>
<keyword evidence="2 8" id="KW-0813">Transport</keyword>
<dbReference type="SUPFAM" id="SSF49464">
    <property type="entry name" value="Carboxypeptidase regulatory domain-like"/>
    <property type="match status" value="1"/>
</dbReference>
<evidence type="ECO:0000256" key="4">
    <source>
        <dbReference type="ARBA" id="ARBA00022692"/>
    </source>
</evidence>
<dbReference type="InterPro" id="IPR000531">
    <property type="entry name" value="Beta-barrel_TonB"/>
</dbReference>
<comment type="caution">
    <text evidence="12">The sequence shown here is derived from an EMBL/GenBank/DDBJ whole genome shotgun (WGS) entry which is preliminary data.</text>
</comment>
<keyword evidence="5 9" id="KW-0798">TonB box</keyword>
<reference evidence="12 13" key="1">
    <citation type="submission" date="2023-07" db="EMBL/GenBank/DDBJ databases">
        <title>Functional and genomic diversity of the sorghum phyllosphere microbiome.</title>
        <authorList>
            <person name="Shade A."/>
        </authorList>
    </citation>
    <scope>NUCLEOTIDE SEQUENCE [LARGE SCALE GENOMIC DNA]</scope>
    <source>
        <strain evidence="12 13">SORGH_AS_0892</strain>
    </source>
</reference>
<dbReference type="NCBIfam" id="TIGR04056">
    <property type="entry name" value="OMP_RagA_SusC"/>
    <property type="match status" value="1"/>
</dbReference>
<proteinExistence type="inferred from homology"/>
<comment type="subcellular location">
    <subcellularLocation>
        <location evidence="1 8">Cell outer membrane</location>
        <topology evidence="1 8">Multi-pass membrane protein</topology>
    </subcellularLocation>
</comment>
<evidence type="ECO:0000256" key="7">
    <source>
        <dbReference type="ARBA" id="ARBA00023237"/>
    </source>
</evidence>
<dbReference type="Pfam" id="PF00593">
    <property type="entry name" value="TonB_dep_Rec_b-barrel"/>
    <property type="match status" value="1"/>
</dbReference>
<feature type="domain" description="TonB-dependent receptor-like beta-barrel" evidence="10">
    <location>
        <begin position="459"/>
        <end position="917"/>
    </location>
</feature>
<dbReference type="InterPro" id="IPR036942">
    <property type="entry name" value="Beta-barrel_TonB_sf"/>
</dbReference>